<evidence type="ECO:0000256" key="1">
    <source>
        <dbReference type="SAM" id="MobiDB-lite"/>
    </source>
</evidence>
<accession>A0A9P4JNZ8</accession>
<gene>
    <name evidence="2" type="ORF">GQ43DRAFT_306488</name>
</gene>
<protein>
    <submittedName>
        <fullName evidence="2">Uncharacterized protein</fullName>
    </submittedName>
</protein>
<evidence type="ECO:0000313" key="3">
    <source>
        <dbReference type="Proteomes" id="UP000799536"/>
    </source>
</evidence>
<name>A0A9P4JNZ8_9PLEO</name>
<feature type="region of interest" description="Disordered" evidence="1">
    <location>
        <begin position="70"/>
        <end position="93"/>
    </location>
</feature>
<dbReference type="EMBL" id="ML993932">
    <property type="protein sequence ID" value="KAF2202570.1"/>
    <property type="molecule type" value="Genomic_DNA"/>
</dbReference>
<proteinExistence type="predicted"/>
<reference evidence="2" key="1">
    <citation type="journal article" date="2020" name="Stud. Mycol.">
        <title>101 Dothideomycetes genomes: a test case for predicting lifestyles and emergence of pathogens.</title>
        <authorList>
            <person name="Haridas S."/>
            <person name="Albert R."/>
            <person name="Binder M."/>
            <person name="Bloem J."/>
            <person name="Labutti K."/>
            <person name="Salamov A."/>
            <person name="Andreopoulos B."/>
            <person name="Baker S."/>
            <person name="Barry K."/>
            <person name="Bills G."/>
            <person name="Bluhm B."/>
            <person name="Cannon C."/>
            <person name="Castanera R."/>
            <person name="Culley D."/>
            <person name="Daum C."/>
            <person name="Ezra D."/>
            <person name="Gonzalez J."/>
            <person name="Henrissat B."/>
            <person name="Kuo A."/>
            <person name="Liang C."/>
            <person name="Lipzen A."/>
            <person name="Lutzoni F."/>
            <person name="Magnuson J."/>
            <person name="Mondo S."/>
            <person name="Nolan M."/>
            <person name="Ohm R."/>
            <person name="Pangilinan J."/>
            <person name="Park H.-J."/>
            <person name="Ramirez L."/>
            <person name="Alfaro M."/>
            <person name="Sun H."/>
            <person name="Tritt A."/>
            <person name="Yoshinaga Y."/>
            <person name="Zwiers L.-H."/>
            <person name="Turgeon B."/>
            <person name="Goodwin S."/>
            <person name="Spatafora J."/>
            <person name="Crous P."/>
            <person name="Grigoriev I."/>
        </authorList>
    </citation>
    <scope>NUCLEOTIDE SEQUENCE</scope>
    <source>
        <strain evidence="2">ATCC 74209</strain>
    </source>
</reference>
<feature type="compositionally biased region" description="Basic and acidic residues" evidence="1">
    <location>
        <begin position="21"/>
        <end position="35"/>
    </location>
</feature>
<evidence type="ECO:0000313" key="2">
    <source>
        <dbReference type="EMBL" id="KAF2202570.1"/>
    </source>
</evidence>
<dbReference type="Proteomes" id="UP000799536">
    <property type="component" value="Unassembled WGS sequence"/>
</dbReference>
<keyword evidence="3" id="KW-1185">Reference proteome</keyword>
<sequence length="93" mass="10572">MISLDSNLLANLIRRSRKREGKPGRREASGQIEKLKSGQWRNSALRRYARKNPLRNDIDTEIVRAGEALQSMKSRDQEDVQSAPSLAKLARRG</sequence>
<comment type="caution">
    <text evidence="2">The sequence shown here is derived from an EMBL/GenBank/DDBJ whole genome shotgun (WGS) entry which is preliminary data.</text>
</comment>
<dbReference type="AlphaFoldDB" id="A0A9P4JNZ8"/>
<organism evidence="2 3">
    <name type="scientific">Delitschia confertaspora ATCC 74209</name>
    <dbReference type="NCBI Taxonomy" id="1513339"/>
    <lineage>
        <taxon>Eukaryota</taxon>
        <taxon>Fungi</taxon>
        <taxon>Dikarya</taxon>
        <taxon>Ascomycota</taxon>
        <taxon>Pezizomycotina</taxon>
        <taxon>Dothideomycetes</taxon>
        <taxon>Pleosporomycetidae</taxon>
        <taxon>Pleosporales</taxon>
        <taxon>Delitschiaceae</taxon>
        <taxon>Delitschia</taxon>
    </lineage>
</organism>
<feature type="region of interest" description="Disordered" evidence="1">
    <location>
        <begin position="15"/>
        <end position="35"/>
    </location>
</feature>